<dbReference type="Gene3D" id="3.40.50.2000">
    <property type="entry name" value="Glycogen Phosphorylase B"/>
    <property type="match status" value="2"/>
</dbReference>
<dbReference type="EMBL" id="JQAR01000002">
    <property type="protein sequence ID" value="KRN33107.1"/>
    <property type="molecule type" value="Genomic_DNA"/>
</dbReference>
<evidence type="ECO:0000259" key="1">
    <source>
        <dbReference type="Pfam" id="PF00534"/>
    </source>
</evidence>
<sequence length="267" mass="31130">MPKFKDIGTCKVIIWEHFNFFNGKTLKEKIKKRYAAGHADATVVLGDKDFDNYKKNLKRIKLLKRIYNPVPLNFNQKSNLKNKRIIAVGRLVDQKGFDILVNVWSIIKKDKISEGWTLDIFGEGPLREKLINQIDELNLSDIKINNFTNEIKKEYLKSSIFVLSSRFEGFVLVLMEAQSAGLPVVSFDIKEGPSEIIVQGENGFLIKPFDKNEMARKILFLMENENKRIQFSNNSDKIIRKFDTKLIINDWEELFEELRKNEQIPEN</sequence>
<feature type="domain" description="Glycosyl transferase family 1" evidence="1">
    <location>
        <begin position="75"/>
        <end position="236"/>
    </location>
</feature>
<gene>
    <name evidence="2" type="ORF">IV36_GL000840</name>
</gene>
<dbReference type="PANTHER" id="PTHR12526">
    <property type="entry name" value="GLYCOSYLTRANSFERASE"/>
    <property type="match status" value="1"/>
</dbReference>
<dbReference type="GO" id="GO:0016757">
    <property type="term" value="F:glycosyltransferase activity"/>
    <property type="evidence" value="ECO:0007669"/>
    <property type="project" value="InterPro"/>
</dbReference>
<reference evidence="2 3" key="1">
    <citation type="journal article" date="2015" name="Genome Announc.">
        <title>Expanding the biotechnology potential of lactobacilli through comparative genomics of 213 strains and associated genera.</title>
        <authorList>
            <person name="Sun Z."/>
            <person name="Harris H.M."/>
            <person name="McCann A."/>
            <person name="Guo C."/>
            <person name="Argimon S."/>
            <person name="Zhang W."/>
            <person name="Yang X."/>
            <person name="Jeffery I.B."/>
            <person name="Cooney J.C."/>
            <person name="Kagawa T.F."/>
            <person name="Liu W."/>
            <person name="Song Y."/>
            <person name="Salvetti E."/>
            <person name="Wrobel A."/>
            <person name="Rasinkangas P."/>
            <person name="Parkhill J."/>
            <person name="Rea M.C."/>
            <person name="O'Sullivan O."/>
            <person name="Ritari J."/>
            <person name="Douillard F.P."/>
            <person name="Paul Ross R."/>
            <person name="Yang R."/>
            <person name="Briner A.E."/>
            <person name="Felis G.E."/>
            <person name="de Vos W.M."/>
            <person name="Barrangou R."/>
            <person name="Klaenhammer T.R."/>
            <person name="Caufield P.W."/>
            <person name="Cui Y."/>
            <person name="Zhang H."/>
            <person name="O'Toole P.W."/>
        </authorList>
    </citation>
    <scope>NUCLEOTIDE SEQUENCE [LARGE SCALE GENOMIC DNA]</scope>
    <source>
        <strain evidence="2 3">ATCC 27304</strain>
    </source>
</reference>
<dbReference type="AlphaFoldDB" id="A0A0R2FXJ3"/>
<dbReference type="Proteomes" id="UP000051727">
    <property type="component" value="Unassembled WGS sequence"/>
</dbReference>
<dbReference type="InterPro" id="IPR001296">
    <property type="entry name" value="Glyco_trans_1"/>
</dbReference>
<accession>A0A0R2FXJ3</accession>
<dbReference type="Pfam" id="PF00534">
    <property type="entry name" value="Glycos_transf_1"/>
    <property type="match status" value="1"/>
</dbReference>
<evidence type="ECO:0000313" key="3">
    <source>
        <dbReference type="Proteomes" id="UP000051727"/>
    </source>
</evidence>
<evidence type="ECO:0000313" key="2">
    <source>
        <dbReference type="EMBL" id="KRN33107.1"/>
    </source>
</evidence>
<comment type="caution">
    <text evidence="2">The sequence shown here is derived from an EMBL/GenBank/DDBJ whole genome shotgun (WGS) entry which is preliminary data.</text>
</comment>
<protein>
    <submittedName>
        <fullName evidence="2">Epss</fullName>
    </submittedName>
</protein>
<dbReference type="PANTHER" id="PTHR12526:SF630">
    <property type="entry name" value="GLYCOSYLTRANSFERASE"/>
    <property type="match status" value="1"/>
</dbReference>
<organism evidence="2 3">
    <name type="scientific">Liquorilactobacillus mali</name>
    <dbReference type="NCBI Taxonomy" id="1618"/>
    <lineage>
        <taxon>Bacteria</taxon>
        <taxon>Bacillati</taxon>
        <taxon>Bacillota</taxon>
        <taxon>Bacilli</taxon>
        <taxon>Lactobacillales</taxon>
        <taxon>Lactobacillaceae</taxon>
        <taxon>Liquorilactobacillus</taxon>
    </lineage>
</organism>
<dbReference type="SUPFAM" id="SSF53756">
    <property type="entry name" value="UDP-Glycosyltransferase/glycogen phosphorylase"/>
    <property type="match status" value="1"/>
</dbReference>
<dbReference type="STRING" id="1618.IV36_GL000840"/>
<proteinExistence type="predicted"/>
<dbReference type="PATRIC" id="fig|1618.3.peg.849"/>
<name>A0A0R2FXJ3_9LACO</name>